<evidence type="ECO:0000313" key="24">
    <source>
        <dbReference type="EMBL" id="MCT7360694.1"/>
    </source>
</evidence>
<comment type="catalytic activity">
    <reaction evidence="17 18">
        <text>2 D-alanine + ATP = D-alanyl-D-alanine + ADP + phosphate + H(+)</text>
        <dbReference type="Rhea" id="RHEA:11224"/>
        <dbReference type="ChEBI" id="CHEBI:15378"/>
        <dbReference type="ChEBI" id="CHEBI:30616"/>
        <dbReference type="ChEBI" id="CHEBI:43474"/>
        <dbReference type="ChEBI" id="CHEBI:57416"/>
        <dbReference type="ChEBI" id="CHEBI:57822"/>
        <dbReference type="ChEBI" id="CHEBI:456216"/>
        <dbReference type="EC" id="6.3.2.4"/>
    </reaction>
</comment>
<evidence type="ECO:0000313" key="25">
    <source>
        <dbReference type="Proteomes" id="UP001147830"/>
    </source>
</evidence>
<evidence type="ECO:0000256" key="18">
    <source>
        <dbReference type="HAMAP-Rule" id="MF_00047"/>
    </source>
</evidence>
<dbReference type="GO" id="GO:0005524">
    <property type="term" value="F:ATP binding"/>
    <property type="evidence" value="ECO:0007669"/>
    <property type="project" value="UniProtKB-UniRule"/>
</dbReference>
<dbReference type="InterPro" id="IPR011095">
    <property type="entry name" value="Dala_Dala_lig_C"/>
</dbReference>
<keyword evidence="22" id="KW-0812">Transmembrane</keyword>
<keyword evidence="16 18" id="KW-0961">Cell wall biogenesis/degradation</keyword>
<dbReference type="GO" id="GO:0008360">
    <property type="term" value="P:regulation of cell shape"/>
    <property type="evidence" value="ECO:0007669"/>
    <property type="project" value="UniProtKB-KW"/>
</dbReference>
<dbReference type="InterPro" id="IPR011761">
    <property type="entry name" value="ATP-grasp"/>
</dbReference>
<keyword evidence="10 21" id="KW-0547">Nucleotide-binding</keyword>
<evidence type="ECO:0000256" key="20">
    <source>
        <dbReference type="PIRSR" id="PIRSR039102-3"/>
    </source>
</evidence>
<dbReference type="FunFam" id="3.30.470.20:FF:000008">
    <property type="entry name" value="D-alanine--D-alanine ligase"/>
    <property type="match status" value="1"/>
</dbReference>
<dbReference type="NCBIfam" id="TIGR01205">
    <property type="entry name" value="D_ala_D_alaTIGR"/>
    <property type="match status" value="1"/>
</dbReference>
<dbReference type="SUPFAM" id="SSF52440">
    <property type="entry name" value="PreATP-grasp domain"/>
    <property type="match status" value="1"/>
</dbReference>
<keyword evidence="15 20" id="KW-0464">Manganese</keyword>
<dbReference type="RefSeq" id="WP_260977522.1">
    <property type="nucleotide sequence ID" value="NZ_JAOANI010000028.1"/>
</dbReference>
<evidence type="ECO:0000256" key="21">
    <source>
        <dbReference type="PROSITE-ProRule" id="PRU00409"/>
    </source>
</evidence>
<dbReference type="Gene3D" id="3.30.1490.20">
    <property type="entry name" value="ATP-grasp fold, A domain"/>
    <property type="match status" value="1"/>
</dbReference>
<dbReference type="GO" id="GO:0046872">
    <property type="term" value="F:metal ion binding"/>
    <property type="evidence" value="ECO:0007669"/>
    <property type="project" value="UniProtKB-KW"/>
</dbReference>
<feature type="domain" description="ATP-grasp" evidence="23">
    <location>
        <begin position="105"/>
        <end position="300"/>
    </location>
</feature>
<dbReference type="GO" id="GO:0071555">
    <property type="term" value="P:cell wall organization"/>
    <property type="evidence" value="ECO:0007669"/>
    <property type="project" value="UniProtKB-KW"/>
</dbReference>
<reference evidence="24" key="2">
    <citation type="submission" date="2022-08" db="EMBL/GenBank/DDBJ databases">
        <authorList>
            <person name="Dong C."/>
        </authorList>
    </citation>
    <scope>NUCLEOTIDE SEQUENCE</scope>
    <source>
        <strain evidence="24">59MF3M-4</strain>
    </source>
</reference>
<comment type="function">
    <text evidence="2 18">Cell wall formation.</text>
</comment>
<dbReference type="GO" id="GO:0005829">
    <property type="term" value="C:cytosol"/>
    <property type="evidence" value="ECO:0007669"/>
    <property type="project" value="TreeGrafter"/>
</dbReference>
<evidence type="ECO:0000256" key="4">
    <source>
        <dbReference type="ARBA" id="ARBA00004752"/>
    </source>
</evidence>
<dbReference type="InterPro" id="IPR005905">
    <property type="entry name" value="D_ala_D_ala"/>
</dbReference>
<evidence type="ECO:0000256" key="2">
    <source>
        <dbReference type="ARBA" id="ARBA00003921"/>
    </source>
</evidence>
<comment type="cofactor">
    <cofactor evidence="1">
        <name>Mn(2+)</name>
        <dbReference type="ChEBI" id="CHEBI:29035"/>
    </cofactor>
</comment>
<gene>
    <name evidence="18" type="primary">ddl</name>
    <name evidence="24" type="ORF">NYR02_16860</name>
</gene>
<dbReference type="PANTHER" id="PTHR23132">
    <property type="entry name" value="D-ALANINE--D-ALANINE LIGASE"/>
    <property type="match status" value="1"/>
</dbReference>
<evidence type="ECO:0000256" key="16">
    <source>
        <dbReference type="ARBA" id="ARBA00023316"/>
    </source>
</evidence>
<dbReference type="GO" id="GO:0008716">
    <property type="term" value="F:D-alanine-D-alanine ligase activity"/>
    <property type="evidence" value="ECO:0007669"/>
    <property type="project" value="UniProtKB-UniRule"/>
</dbReference>
<evidence type="ECO:0000256" key="9">
    <source>
        <dbReference type="ARBA" id="ARBA00022723"/>
    </source>
</evidence>
<feature type="active site" evidence="19">
    <location>
        <position position="278"/>
    </location>
</feature>
<evidence type="ECO:0000256" key="14">
    <source>
        <dbReference type="ARBA" id="ARBA00022984"/>
    </source>
</evidence>
<evidence type="ECO:0000256" key="22">
    <source>
        <dbReference type="SAM" id="Phobius"/>
    </source>
</evidence>
<dbReference type="InterPro" id="IPR000291">
    <property type="entry name" value="D-Ala_lig_Van_CS"/>
</dbReference>
<dbReference type="PIRSF" id="PIRSF039102">
    <property type="entry name" value="Ddl/VanB"/>
    <property type="match status" value="1"/>
</dbReference>
<keyword evidence="9 20" id="KW-0479">Metal-binding</keyword>
<comment type="caution">
    <text evidence="24">The sequence shown here is derived from an EMBL/GenBank/DDBJ whole genome shotgun (WGS) entry which is preliminary data.</text>
</comment>
<feature type="binding site" evidence="20">
    <location>
        <position position="267"/>
    </location>
    <ligand>
        <name>Mg(2+)</name>
        <dbReference type="ChEBI" id="CHEBI:18420"/>
        <label>2</label>
    </ligand>
</feature>
<dbReference type="Gene3D" id="3.40.50.20">
    <property type="match status" value="1"/>
</dbReference>
<evidence type="ECO:0000256" key="5">
    <source>
        <dbReference type="ARBA" id="ARBA00010871"/>
    </source>
</evidence>
<evidence type="ECO:0000256" key="10">
    <source>
        <dbReference type="ARBA" id="ARBA00022741"/>
    </source>
</evidence>
<comment type="pathway">
    <text evidence="4 18">Cell wall biogenesis; peptidoglycan biosynthesis.</text>
</comment>
<keyword evidence="22" id="KW-0472">Membrane</keyword>
<comment type="subcellular location">
    <subcellularLocation>
        <location evidence="3 18">Cytoplasm</location>
    </subcellularLocation>
</comment>
<dbReference type="Pfam" id="PF07478">
    <property type="entry name" value="Dala_Dala_lig_C"/>
    <property type="match status" value="1"/>
</dbReference>
<sequence>MNVAALGKIAVLMGGTSAERAVSLKSGQAVYSALQQSGADVVAIDIQAHAIEQLTGADFDVAFIALHGRGGEDGTIQGVLEWLDKPYTGSGVMASALAMDKWRTKLIWQAAGLPTPKAFLLNADSDWSYLIDELNTDAIVKPAREGSSIGMRKVHTADELRDSFKFACEYDGLVLAESWVQGAEFTVAIVDGKALPAIQLKTSHAFYDYDAKYQANDTQYLLPCGLPADKEMELQQLALKAFDVIGGQGWGRIDVMQDQNGQFWLLEANTSPGMTDHSLVPMAAAAIGMTFPQLVINLLIEARGRNRG</sequence>
<feature type="binding site" evidence="20">
    <location>
        <position position="254"/>
    </location>
    <ligand>
        <name>Mg(2+)</name>
        <dbReference type="ChEBI" id="CHEBI:18420"/>
        <label>1</label>
    </ligand>
</feature>
<dbReference type="EMBL" id="JAOANI010000028">
    <property type="protein sequence ID" value="MCT7360694.1"/>
    <property type="molecule type" value="Genomic_DNA"/>
</dbReference>
<accession>A0A9X3AT23</accession>
<dbReference type="PROSITE" id="PS00843">
    <property type="entry name" value="DALA_DALA_LIGASE_1"/>
    <property type="match status" value="1"/>
</dbReference>
<organism evidence="24 25">
    <name type="scientific">Thalassolituus pacificus</name>
    <dbReference type="NCBI Taxonomy" id="2975440"/>
    <lineage>
        <taxon>Bacteria</taxon>
        <taxon>Pseudomonadati</taxon>
        <taxon>Pseudomonadota</taxon>
        <taxon>Gammaproteobacteria</taxon>
        <taxon>Oceanospirillales</taxon>
        <taxon>Oceanospirillaceae</taxon>
        <taxon>Thalassolituus</taxon>
    </lineage>
</organism>
<keyword evidence="12 20" id="KW-0460">Magnesium</keyword>
<keyword evidence="8 18" id="KW-0436">Ligase</keyword>
<evidence type="ECO:0000256" key="6">
    <source>
        <dbReference type="ARBA" id="ARBA00012216"/>
    </source>
</evidence>
<keyword evidence="14 18" id="KW-0573">Peptidoglycan synthesis</keyword>
<dbReference type="SUPFAM" id="SSF56059">
    <property type="entry name" value="Glutathione synthetase ATP-binding domain-like"/>
    <property type="match status" value="1"/>
</dbReference>
<dbReference type="PROSITE" id="PS00844">
    <property type="entry name" value="DALA_DALA_LIGASE_2"/>
    <property type="match status" value="1"/>
</dbReference>
<dbReference type="NCBIfam" id="NF002378">
    <property type="entry name" value="PRK01372.1"/>
    <property type="match status" value="1"/>
</dbReference>
<comment type="similarity">
    <text evidence="5 18">Belongs to the D-alanine--D-alanine ligase family.</text>
</comment>
<feature type="active site" evidence="19">
    <location>
        <position position="19"/>
    </location>
</feature>
<dbReference type="HAMAP" id="MF_00047">
    <property type="entry name" value="Dala_Dala_lig"/>
    <property type="match status" value="1"/>
</dbReference>
<keyword evidence="22" id="KW-1133">Transmembrane helix</keyword>
<dbReference type="Proteomes" id="UP001147830">
    <property type="component" value="Unassembled WGS sequence"/>
</dbReference>
<proteinExistence type="inferred from homology"/>
<feature type="transmembrane region" description="Helical" evidence="22">
    <location>
        <begin position="279"/>
        <end position="300"/>
    </location>
</feature>
<evidence type="ECO:0000256" key="15">
    <source>
        <dbReference type="ARBA" id="ARBA00023211"/>
    </source>
</evidence>
<comment type="cofactor">
    <cofactor evidence="20">
        <name>Mg(2+)</name>
        <dbReference type="ChEBI" id="CHEBI:18420"/>
    </cofactor>
    <cofactor evidence="20">
        <name>Mn(2+)</name>
        <dbReference type="ChEBI" id="CHEBI:29035"/>
    </cofactor>
    <text evidence="20">Binds 2 magnesium or manganese ions per subunit.</text>
</comment>
<evidence type="ECO:0000256" key="17">
    <source>
        <dbReference type="ARBA" id="ARBA00047614"/>
    </source>
</evidence>
<reference evidence="24" key="1">
    <citation type="journal article" date="2022" name="Front. Microbiol.">
        <title>Genome-based taxonomic rearrangement of Oceanobacter-related bacteria including the description of Thalassolituus hydrocarbonoclasticus sp. nov. and Thalassolituus pacificus sp. nov. and emended description of the genus Thalassolituus.</title>
        <authorList>
            <person name="Dong C."/>
            <person name="Wei L."/>
            <person name="Wang J."/>
            <person name="Lai Q."/>
            <person name="Huang Z."/>
            <person name="Shao Z."/>
        </authorList>
    </citation>
    <scope>NUCLEOTIDE SEQUENCE</scope>
    <source>
        <strain evidence="24">59MF3M-4</strain>
    </source>
</reference>
<feature type="active site" evidence="19">
    <location>
        <position position="147"/>
    </location>
</feature>
<dbReference type="EC" id="6.3.2.4" evidence="6 18"/>
<feature type="binding site" evidence="20">
    <location>
        <position position="269"/>
    </location>
    <ligand>
        <name>Mg(2+)</name>
        <dbReference type="ChEBI" id="CHEBI:18420"/>
        <label>2</label>
    </ligand>
</feature>
<evidence type="ECO:0000259" key="23">
    <source>
        <dbReference type="PROSITE" id="PS50975"/>
    </source>
</evidence>
<evidence type="ECO:0000256" key="7">
    <source>
        <dbReference type="ARBA" id="ARBA00022490"/>
    </source>
</evidence>
<keyword evidence="11 21" id="KW-0067">ATP-binding</keyword>
<feature type="binding site" evidence="20">
    <location>
        <position position="267"/>
    </location>
    <ligand>
        <name>Mg(2+)</name>
        <dbReference type="ChEBI" id="CHEBI:18420"/>
        <label>1</label>
    </ligand>
</feature>
<evidence type="ECO:0000256" key="13">
    <source>
        <dbReference type="ARBA" id="ARBA00022960"/>
    </source>
</evidence>
<evidence type="ECO:0000256" key="1">
    <source>
        <dbReference type="ARBA" id="ARBA00001936"/>
    </source>
</evidence>
<protein>
    <recommendedName>
        <fullName evidence="6 18">D-alanine--D-alanine ligase</fullName>
        <ecNumber evidence="6 18">6.3.2.4</ecNumber>
    </recommendedName>
    <alternativeName>
        <fullName evidence="18">D-Ala-D-Ala ligase</fullName>
    </alternativeName>
    <alternativeName>
        <fullName evidence="18">D-alanylalanine synthetase</fullName>
    </alternativeName>
</protein>
<dbReference type="Gene3D" id="3.30.470.20">
    <property type="entry name" value="ATP-grasp fold, B domain"/>
    <property type="match status" value="1"/>
</dbReference>
<keyword evidence="13 18" id="KW-0133">Cell shape</keyword>
<evidence type="ECO:0000256" key="12">
    <source>
        <dbReference type="ARBA" id="ARBA00022842"/>
    </source>
</evidence>
<dbReference type="Pfam" id="PF01820">
    <property type="entry name" value="Dala_Dala_lig_N"/>
    <property type="match status" value="2"/>
</dbReference>
<dbReference type="GO" id="GO:0009252">
    <property type="term" value="P:peptidoglycan biosynthetic process"/>
    <property type="evidence" value="ECO:0007669"/>
    <property type="project" value="UniProtKB-UniRule"/>
</dbReference>
<dbReference type="AlphaFoldDB" id="A0A9X3AT23"/>
<dbReference type="InterPro" id="IPR011127">
    <property type="entry name" value="Dala_Dala_lig_N"/>
</dbReference>
<name>A0A9X3AT23_9GAMM</name>
<evidence type="ECO:0000256" key="3">
    <source>
        <dbReference type="ARBA" id="ARBA00004496"/>
    </source>
</evidence>
<keyword evidence="7 18" id="KW-0963">Cytoplasm</keyword>
<dbReference type="PANTHER" id="PTHR23132:SF23">
    <property type="entry name" value="D-ALANINE--D-ALANINE LIGASE B"/>
    <property type="match status" value="1"/>
</dbReference>
<evidence type="ECO:0000256" key="19">
    <source>
        <dbReference type="PIRSR" id="PIRSR039102-1"/>
    </source>
</evidence>
<dbReference type="PROSITE" id="PS50975">
    <property type="entry name" value="ATP_GRASP"/>
    <property type="match status" value="1"/>
</dbReference>
<keyword evidence="25" id="KW-1185">Reference proteome</keyword>
<evidence type="ECO:0000256" key="8">
    <source>
        <dbReference type="ARBA" id="ARBA00022598"/>
    </source>
</evidence>
<evidence type="ECO:0000256" key="11">
    <source>
        <dbReference type="ARBA" id="ARBA00022840"/>
    </source>
</evidence>
<dbReference type="InterPro" id="IPR013815">
    <property type="entry name" value="ATP_grasp_subdomain_1"/>
</dbReference>
<dbReference type="InterPro" id="IPR016185">
    <property type="entry name" value="PreATP-grasp_dom_sf"/>
</dbReference>